<dbReference type="Gene3D" id="3.40.50.20">
    <property type="match status" value="1"/>
</dbReference>
<protein>
    <recommendedName>
        <fullName evidence="5">ATP-grasp domain-containing protein</fullName>
    </recommendedName>
</protein>
<dbReference type="AlphaFoldDB" id="A0AAD5XWQ3"/>
<evidence type="ECO:0000313" key="7">
    <source>
        <dbReference type="Proteomes" id="UP001211065"/>
    </source>
</evidence>
<proteinExistence type="predicted"/>
<dbReference type="GO" id="GO:0046872">
    <property type="term" value="F:metal ion binding"/>
    <property type="evidence" value="ECO:0007669"/>
    <property type="project" value="InterPro"/>
</dbReference>
<evidence type="ECO:0000256" key="1">
    <source>
        <dbReference type="ARBA" id="ARBA00022598"/>
    </source>
</evidence>
<keyword evidence="1" id="KW-0436">Ligase</keyword>
<keyword evidence="7" id="KW-1185">Reference proteome</keyword>
<dbReference type="GO" id="GO:0016874">
    <property type="term" value="F:ligase activity"/>
    <property type="evidence" value="ECO:0007669"/>
    <property type="project" value="UniProtKB-KW"/>
</dbReference>
<organism evidence="6 7">
    <name type="scientific">Clydaea vesicula</name>
    <dbReference type="NCBI Taxonomy" id="447962"/>
    <lineage>
        <taxon>Eukaryota</taxon>
        <taxon>Fungi</taxon>
        <taxon>Fungi incertae sedis</taxon>
        <taxon>Chytridiomycota</taxon>
        <taxon>Chytridiomycota incertae sedis</taxon>
        <taxon>Chytridiomycetes</taxon>
        <taxon>Lobulomycetales</taxon>
        <taxon>Lobulomycetaceae</taxon>
        <taxon>Clydaea</taxon>
    </lineage>
</organism>
<keyword evidence="3 4" id="KW-0067">ATP-binding</keyword>
<dbReference type="InterPro" id="IPR011761">
    <property type="entry name" value="ATP-grasp"/>
</dbReference>
<comment type="caution">
    <text evidence="6">The sequence shown here is derived from an EMBL/GenBank/DDBJ whole genome shotgun (WGS) entry which is preliminary data.</text>
</comment>
<dbReference type="InterPro" id="IPR052032">
    <property type="entry name" value="ATP-dep_AA_Ligase"/>
</dbReference>
<dbReference type="PANTHER" id="PTHR43585">
    <property type="entry name" value="FUMIPYRROLE BIOSYNTHESIS PROTEIN C"/>
    <property type="match status" value="1"/>
</dbReference>
<dbReference type="GO" id="GO:0005524">
    <property type="term" value="F:ATP binding"/>
    <property type="evidence" value="ECO:0007669"/>
    <property type="project" value="UniProtKB-UniRule"/>
</dbReference>
<feature type="domain" description="ATP-grasp" evidence="5">
    <location>
        <begin position="131"/>
        <end position="353"/>
    </location>
</feature>
<dbReference type="InterPro" id="IPR013815">
    <property type="entry name" value="ATP_grasp_subdomain_1"/>
</dbReference>
<dbReference type="Proteomes" id="UP001211065">
    <property type="component" value="Unassembled WGS sequence"/>
</dbReference>
<accession>A0AAD5XWQ3</accession>
<dbReference type="PANTHER" id="PTHR43585:SF2">
    <property type="entry name" value="ATP-GRASP ENZYME FSQD"/>
    <property type="match status" value="1"/>
</dbReference>
<dbReference type="Gene3D" id="3.30.470.20">
    <property type="entry name" value="ATP-grasp fold, B domain"/>
    <property type="match status" value="1"/>
</dbReference>
<reference evidence="6" key="1">
    <citation type="submission" date="2020-05" db="EMBL/GenBank/DDBJ databases">
        <title>Phylogenomic resolution of chytrid fungi.</title>
        <authorList>
            <person name="Stajich J.E."/>
            <person name="Amses K."/>
            <person name="Simmons R."/>
            <person name="Seto K."/>
            <person name="Myers J."/>
            <person name="Bonds A."/>
            <person name="Quandt C.A."/>
            <person name="Barry K."/>
            <person name="Liu P."/>
            <person name="Grigoriev I."/>
            <person name="Longcore J.E."/>
            <person name="James T.Y."/>
        </authorList>
    </citation>
    <scope>NUCLEOTIDE SEQUENCE</scope>
    <source>
        <strain evidence="6">JEL0476</strain>
    </source>
</reference>
<evidence type="ECO:0000313" key="6">
    <source>
        <dbReference type="EMBL" id="KAJ3208180.1"/>
    </source>
</evidence>
<evidence type="ECO:0000256" key="3">
    <source>
        <dbReference type="ARBA" id="ARBA00022840"/>
    </source>
</evidence>
<keyword evidence="2 4" id="KW-0547">Nucleotide-binding</keyword>
<gene>
    <name evidence="6" type="ORF">HK099_000108</name>
</gene>
<dbReference type="PROSITE" id="PS50975">
    <property type="entry name" value="ATP_GRASP"/>
    <property type="match status" value="1"/>
</dbReference>
<dbReference type="SUPFAM" id="SSF56059">
    <property type="entry name" value="Glutathione synthetase ATP-binding domain-like"/>
    <property type="match status" value="1"/>
</dbReference>
<dbReference type="EMBL" id="JADGJW010001008">
    <property type="protein sequence ID" value="KAJ3208180.1"/>
    <property type="molecule type" value="Genomic_DNA"/>
</dbReference>
<evidence type="ECO:0000259" key="5">
    <source>
        <dbReference type="PROSITE" id="PS50975"/>
    </source>
</evidence>
<evidence type="ECO:0000256" key="4">
    <source>
        <dbReference type="PROSITE-ProRule" id="PRU00409"/>
    </source>
</evidence>
<name>A0AAD5XWQ3_9FUNG</name>
<dbReference type="Gene3D" id="3.30.1490.20">
    <property type="entry name" value="ATP-grasp fold, A domain"/>
    <property type="match status" value="1"/>
</dbReference>
<evidence type="ECO:0000256" key="2">
    <source>
        <dbReference type="ARBA" id="ARBA00022741"/>
    </source>
</evidence>
<sequence length="520" mass="59466">MQLRTESEYSHVLILDDMGTPSVDSKISTFSKFLNENDKVKLMIISSVGCITEEDKQKSLAWLELDPYPTRNGLLEVHVLEMHSKYRIDKIYTHQEELVLRAAHLRELLGIEKDGLYSGDALCFRDKYVMKKIAHEGGFPCPKFKKIMTPSDIVAFTNCNGYPAIIKPSMGCASAGVHVLHCKEERDFYLKNEFYKALDELNGQLDHSGDLIIEKFVKGTMYHVNGFAKDGVIQYCWPFKYFNNNLDFTMGKTYGNLLISRSNYKWNILFDNAQKLLNVLPKSKNLFFHLELFDEDQEVGAYSCGEEKQMNLLMCEIAARKPGGSIGNLIDNFQIENNENWTSFTEFVFRVSIGLEPNQKITSLCDPQAKFDSFSVTPSIADLMIPLQKGRLTNIPFQETCPVKNVQYIPISKVGTCYQGYNINKVNTSSRFVCRLKSDLKNNFNDETESEMVLRLACKWFELEVKYSLSTANIEFDAETANGDVIDMKKFDVDNKIANVFNEKFGLNHQILKLEANQKN</sequence>